<organism evidence="1 2">
    <name type="scientific">Datura stramonium</name>
    <name type="common">Jimsonweed</name>
    <name type="synonym">Common thornapple</name>
    <dbReference type="NCBI Taxonomy" id="4076"/>
    <lineage>
        <taxon>Eukaryota</taxon>
        <taxon>Viridiplantae</taxon>
        <taxon>Streptophyta</taxon>
        <taxon>Embryophyta</taxon>
        <taxon>Tracheophyta</taxon>
        <taxon>Spermatophyta</taxon>
        <taxon>Magnoliopsida</taxon>
        <taxon>eudicotyledons</taxon>
        <taxon>Gunneridae</taxon>
        <taxon>Pentapetalae</taxon>
        <taxon>asterids</taxon>
        <taxon>lamiids</taxon>
        <taxon>Solanales</taxon>
        <taxon>Solanaceae</taxon>
        <taxon>Solanoideae</taxon>
        <taxon>Datureae</taxon>
        <taxon>Datura</taxon>
    </lineage>
</organism>
<keyword evidence="2" id="KW-1185">Reference proteome</keyword>
<gene>
    <name evidence="1" type="ORF">HAX54_049596</name>
</gene>
<protein>
    <submittedName>
        <fullName evidence="1">Uncharacterized protein</fullName>
    </submittedName>
</protein>
<accession>A0ABS8WN51</accession>
<sequence length="106" mass="11885">MGVRLAQSLYDCKIAHKGERKCTTLRCWHTFTHKPDIGQCNHACGALSRGAERFQCYRATKVQSCCVLGFMLGTIVLRHRDRANCISVVKNGQCQNLRLISPSLGF</sequence>
<evidence type="ECO:0000313" key="2">
    <source>
        <dbReference type="Proteomes" id="UP000823775"/>
    </source>
</evidence>
<dbReference type="EMBL" id="JACEIK010008442">
    <property type="protein sequence ID" value="MCE3051356.1"/>
    <property type="molecule type" value="Genomic_DNA"/>
</dbReference>
<dbReference type="Proteomes" id="UP000823775">
    <property type="component" value="Unassembled WGS sequence"/>
</dbReference>
<evidence type="ECO:0000313" key="1">
    <source>
        <dbReference type="EMBL" id="MCE3051356.1"/>
    </source>
</evidence>
<reference evidence="1 2" key="1">
    <citation type="journal article" date="2021" name="BMC Genomics">
        <title>Datura genome reveals duplications of psychoactive alkaloid biosynthetic genes and high mutation rate following tissue culture.</title>
        <authorList>
            <person name="Rajewski A."/>
            <person name="Carter-House D."/>
            <person name="Stajich J."/>
            <person name="Litt A."/>
        </authorList>
    </citation>
    <scope>NUCLEOTIDE SEQUENCE [LARGE SCALE GENOMIC DNA]</scope>
    <source>
        <strain evidence="1">AR-01</strain>
    </source>
</reference>
<proteinExistence type="predicted"/>
<name>A0ABS8WN51_DATST</name>
<comment type="caution">
    <text evidence="1">The sequence shown here is derived from an EMBL/GenBank/DDBJ whole genome shotgun (WGS) entry which is preliminary data.</text>
</comment>